<accession>A0AA39WQG1</accession>
<evidence type="ECO:0000313" key="2">
    <source>
        <dbReference type="Proteomes" id="UP001175000"/>
    </source>
</evidence>
<comment type="caution">
    <text evidence="1">The sequence shown here is derived from an EMBL/GenBank/DDBJ whole genome shotgun (WGS) entry which is preliminary data.</text>
</comment>
<proteinExistence type="predicted"/>
<keyword evidence="2" id="KW-1185">Reference proteome</keyword>
<gene>
    <name evidence="1" type="ORF">B0T14DRAFT_519714</name>
</gene>
<sequence length="158" mass="17144">MSSLFNRISNQTFITMSSSESLIGTAPPPPGVTANFATPDSMASRLIATAAIWPAVVVPIDFLRLYTSSLIVRKWHRDDTFIIIALVRTWCPPTLTQLSPPTPASCSLCPIPSSVDCVCALDHAQKTSEPANVNHAETRSGVGRHIWDVPTTDLAHFM</sequence>
<name>A0AA39WQG1_9PEZI</name>
<dbReference type="Proteomes" id="UP001175000">
    <property type="component" value="Unassembled WGS sequence"/>
</dbReference>
<protein>
    <submittedName>
        <fullName evidence="1">Uncharacterized protein</fullName>
    </submittedName>
</protein>
<organism evidence="1 2">
    <name type="scientific">Immersiella caudata</name>
    <dbReference type="NCBI Taxonomy" id="314043"/>
    <lineage>
        <taxon>Eukaryota</taxon>
        <taxon>Fungi</taxon>
        <taxon>Dikarya</taxon>
        <taxon>Ascomycota</taxon>
        <taxon>Pezizomycotina</taxon>
        <taxon>Sordariomycetes</taxon>
        <taxon>Sordariomycetidae</taxon>
        <taxon>Sordariales</taxon>
        <taxon>Lasiosphaeriaceae</taxon>
        <taxon>Immersiella</taxon>
    </lineage>
</organism>
<evidence type="ECO:0000313" key="1">
    <source>
        <dbReference type="EMBL" id="KAK0619706.1"/>
    </source>
</evidence>
<reference evidence="1" key="1">
    <citation type="submission" date="2023-06" db="EMBL/GenBank/DDBJ databases">
        <title>Genome-scale phylogeny and comparative genomics of the fungal order Sordariales.</title>
        <authorList>
            <consortium name="Lawrence Berkeley National Laboratory"/>
            <person name="Hensen N."/>
            <person name="Bonometti L."/>
            <person name="Westerberg I."/>
            <person name="Brannstrom I.O."/>
            <person name="Guillou S."/>
            <person name="Cros-Aarteil S."/>
            <person name="Calhoun S."/>
            <person name="Haridas S."/>
            <person name="Kuo A."/>
            <person name="Mondo S."/>
            <person name="Pangilinan J."/>
            <person name="Riley R."/>
            <person name="Labutti K."/>
            <person name="Andreopoulos B."/>
            <person name="Lipzen A."/>
            <person name="Chen C."/>
            <person name="Yanf M."/>
            <person name="Daum C."/>
            <person name="Ng V."/>
            <person name="Clum A."/>
            <person name="Steindorff A."/>
            <person name="Ohm R."/>
            <person name="Martin F."/>
            <person name="Silar P."/>
            <person name="Natvig D."/>
            <person name="Lalanne C."/>
            <person name="Gautier V."/>
            <person name="Ament-Velasquez S.L."/>
            <person name="Kruys A."/>
            <person name="Hutchinson M.I."/>
            <person name="Powell A.J."/>
            <person name="Barry K."/>
            <person name="Miller A.N."/>
            <person name="Grigoriev I.V."/>
            <person name="Debuchy R."/>
            <person name="Gladieux P."/>
            <person name="Thoren M.H."/>
            <person name="Johannesson H."/>
        </authorList>
    </citation>
    <scope>NUCLEOTIDE SEQUENCE</scope>
    <source>
        <strain evidence="1">CBS 606.72</strain>
    </source>
</reference>
<dbReference type="AlphaFoldDB" id="A0AA39WQG1"/>
<dbReference type="EMBL" id="JAULSU010000004">
    <property type="protein sequence ID" value="KAK0619706.1"/>
    <property type="molecule type" value="Genomic_DNA"/>
</dbReference>